<feature type="region of interest" description="Disordered" evidence="1">
    <location>
        <begin position="146"/>
        <end position="207"/>
    </location>
</feature>
<dbReference type="EMBL" id="CADCTL010000286">
    <property type="protein sequence ID" value="CAA9282219.1"/>
    <property type="molecule type" value="Genomic_DNA"/>
</dbReference>
<feature type="compositionally biased region" description="Low complexity" evidence="1">
    <location>
        <begin position="49"/>
        <end position="62"/>
    </location>
</feature>
<evidence type="ECO:0000313" key="2">
    <source>
        <dbReference type="EMBL" id="CAA9282219.1"/>
    </source>
</evidence>
<protein>
    <submittedName>
        <fullName evidence="2">Uncharacterized protein</fullName>
    </submittedName>
</protein>
<sequence length="207" mass="22231">GTTPPSPRDRSRAGRIGGRRPRPGGRPRPRHAVHPVHRAGTGRGAELQRPTGAAPPAGLGHPAPRRGRRRRRPLHPRPLVAAGERRRTAGIHAPVRRNADPQPVGPVRRVPGRALLARPGAAAHGGRRAGEHHHRAPQPRALLARLAGGGRERAAEGGGRDRGRHIAAADAAERVFRRHTAQQRADLRASRSHAEPDPAIGRPRRAL</sequence>
<proteinExistence type="predicted"/>
<feature type="region of interest" description="Disordered" evidence="1">
    <location>
        <begin position="119"/>
        <end position="138"/>
    </location>
</feature>
<feature type="non-terminal residue" evidence="2">
    <location>
        <position position="207"/>
    </location>
</feature>
<accession>A0A6J4JM35</accession>
<gene>
    <name evidence="2" type="ORF">AVDCRST_MAG04-3809</name>
</gene>
<organism evidence="2">
    <name type="scientific">uncultured Acetobacteraceae bacterium</name>
    <dbReference type="NCBI Taxonomy" id="169975"/>
    <lineage>
        <taxon>Bacteria</taxon>
        <taxon>Pseudomonadati</taxon>
        <taxon>Pseudomonadota</taxon>
        <taxon>Alphaproteobacteria</taxon>
        <taxon>Acetobacterales</taxon>
        <taxon>Acetobacteraceae</taxon>
        <taxon>environmental samples</taxon>
    </lineage>
</organism>
<evidence type="ECO:0000256" key="1">
    <source>
        <dbReference type="SAM" id="MobiDB-lite"/>
    </source>
</evidence>
<feature type="region of interest" description="Disordered" evidence="1">
    <location>
        <begin position="1"/>
        <end position="108"/>
    </location>
</feature>
<dbReference type="AlphaFoldDB" id="A0A6J4JM35"/>
<reference evidence="2" key="1">
    <citation type="submission" date="2020-02" db="EMBL/GenBank/DDBJ databases">
        <authorList>
            <person name="Meier V. D."/>
        </authorList>
    </citation>
    <scope>NUCLEOTIDE SEQUENCE</scope>
    <source>
        <strain evidence="2">AVDCRST_MAG04</strain>
    </source>
</reference>
<feature type="compositionally biased region" description="Basic residues" evidence="1">
    <location>
        <begin position="17"/>
        <end position="37"/>
    </location>
</feature>
<feature type="compositionally biased region" description="Basic and acidic residues" evidence="1">
    <location>
        <begin position="185"/>
        <end position="196"/>
    </location>
</feature>
<feature type="compositionally biased region" description="Basic residues" evidence="1">
    <location>
        <begin position="63"/>
        <end position="75"/>
    </location>
</feature>
<name>A0A6J4JM35_9PROT</name>
<feature type="compositionally biased region" description="Basic residues" evidence="1">
    <location>
        <begin position="125"/>
        <end position="137"/>
    </location>
</feature>
<feature type="compositionally biased region" description="Basic and acidic residues" evidence="1">
    <location>
        <begin position="150"/>
        <end position="161"/>
    </location>
</feature>
<feature type="non-terminal residue" evidence="2">
    <location>
        <position position="1"/>
    </location>
</feature>